<dbReference type="RefSeq" id="WP_379097946.1">
    <property type="nucleotide sequence ID" value="NZ_JBHUGZ010000007.1"/>
</dbReference>
<proteinExistence type="predicted"/>
<evidence type="ECO:0000313" key="2">
    <source>
        <dbReference type="Proteomes" id="UP001597405"/>
    </source>
</evidence>
<comment type="caution">
    <text evidence="1">The sequence shown here is derived from an EMBL/GenBank/DDBJ whole genome shotgun (WGS) entry which is preliminary data.</text>
</comment>
<reference evidence="2" key="1">
    <citation type="journal article" date="2019" name="Int. J. Syst. Evol. Microbiol.">
        <title>The Global Catalogue of Microorganisms (GCM) 10K type strain sequencing project: providing services to taxonomists for standard genome sequencing and annotation.</title>
        <authorList>
            <consortium name="The Broad Institute Genomics Platform"/>
            <consortium name="The Broad Institute Genome Sequencing Center for Infectious Disease"/>
            <person name="Wu L."/>
            <person name="Ma J."/>
        </authorList>
    </citation>
    <scope>NUCLEOTIDE SEQUENCE [LARGE SCALE GENOMIC DNA]</scope>
    <source>
        <strain evidence="2">CGMCC 1.16225</strain>
    </source>
</reference>
<gene>
    <name evidence="1" type="ORF">ACFSOZ_12715</name>
</gene>
<dbReference type="EMBL" id="JBHUGZ010000007">
    <property type="protein sequence ID" value="MFD1983532.1"/>
    <property type="molecule type" value="Genomic_DNA"/>
</dbReference>
<sequence>MSFSQYADAIGVNPSTVSRAVAKGAIPVVKLADGKRLIDRAAADSARRRNGNISSGHGGRADRTVRRHATWKARTETGFEPSVLAILNVMRSLWPPLMKQAMSVLGAAEIDQARAVLALAEMSAYLAAMVHQESSKCWDYRKVLEPSALPTFEDEEARAFYLKWCDTEGAGAAWIDEIEGDGLPGGMEVADLMCDAGHAARP</sequence>
<evidence type="ECO:0000313" key="1">
    <source>
        <dbReference type="EMBL" id="MFD1983532.1"/>
    </source>
</evidence>
<protein>
    <recommendedName>
        <fullName evidence="3">Helix-turn-helix domain-containing protein</fullName>
    </recommendedName>
</protein>
<name>A0ABW4UAD9_9HYPH</name>
<organism evidence="1 2">
    <name type="scientific">Mesorhizobium newzealandense</name>
    <dbReference type="NCBI Taxonomy" id="1300302"/>
    <lineage>
        <taxon>Bacteria</taxon>
        <taxon>Pseudomonadati</taxon>
        <taxon>Pseudomonadota</taxon>
        <taxon>Alphaproteobacteria</taxon>
        <taxon>Hyphomicrobiales</taxon>
        <taxon>Phyllobacteriaceae</taxon>
        <taxon>Mesorhizobium</taxon>
    </lineage>
</organism>
<keyword evidence="2" id="KW-1185">Reference proteome</keyword>
<evidence type="ECO:0008006" key="3">
    <source>
        <dbReference type="Google" id="ProtNLM"/>
    </source>
</evidence>
<dbReference type="Proteomes" id="UP001597405">
    <property type="component" value="Unassembled WGS sequence"/>
</dbReference>
<accession>A0ABW4UAD9</accession>